<keyword evidence="3 10" id="KW-1134">Transmembrane beta strand</keyword>
<feature type="domain" description="Secretin/TonB short N-terminal" evidence="13">
    <location>
        <begin position="52"/>
        <end position="103"/>
    </location>
</feature>
<evidence type="ECO:0000256" key="3">
    <source>
        <dbReference type="ARBA" id="ARBA00022452"/>
    </source>
</evidence>
<dbReference type="Pfam" id="PF00593">
    <property type="entry name" value="TonB_dep_Rec_b-barrel"/>
    <property type="match status" value="1"/>
</dbReference>
<evidence type="ECO:0000256" key="8">
    <source>
        <dbReference type="ARBA" id="ARBA00023136"/>
    </source>
</evidence>
<dbReference type="Pfam" id="PF07660">
    <property type="entry name" value="STN"/>
    <property type="match status" value="1"/>
</dbReference>
<evidence type="ECO:0000256" key="5">
    <source>
        <dbReference type="ARBA" id="ARBA00022692"/>
    </source>
</evidence>
<dbReference type="AlphaFoldDB" id="A0A2X1BBM2"/>
<evidence type="ECO:0000313" key="15">
    <source>
        <dbReference type="Proteomes" id="UP000251186"/>
    </source>
</evidence>
<keyword evidence="12" id="KW-0732">Signal</keyword>
<reference evidence="14 15" key="1">
    <citation type="submission" date="2018-06" db="EMBL/GenBank/DDBJ databases">
        <authorList>
            <consortium name="Pathogen Informatics"/>
            <person name="Doyle S."/>
        </authorList>
    </citation>
    <scope>NUCLEOTIDE SEQUENCE [LARGE SCALE GENOMIC DNA]</scope>
    <source>
        <strain evidence="14 15">NCTC11166</strain>
    </source>
</reference>
<dbReference type="PANTHER" id="PTHR47234">
    <property type="match status" value="1"/>
</dbReference>
<name>A0A2X1BBM2_BREVE</name>
<sequence length="985" mass="104686">MRQGFTSTALAALLMASATPVCAQQAESARRFDIPAGPLARTLPAFARQSGQQILYPSALVADRASASLSGDYSVETALALLLRDTGLTYRRSRPNVFVLIDPSQRAEAEQLEAVQLDEVVVTGSLLRGVLDGPSPVVVVSRDQIDRDGHATVAQALAALPQNFAGTANDATLSNGGDRSGTNANYSNGVNLRGLGSDATLVLVNGRRIAGTGSKGDFADVSSIPTAAVERIDVLLDGASALYGADAVGGVINVVLRDDYDGAETRARYGTAADGAFSDVLFAQTIGRRWGSGSLMGVYEYQDREALPAAERDRAGDADLRRFGGSDRRLNYSNPGNIMVIDPASGAYVSAFAIPGGQDGTNLAPGDFLPGQENRTNQRFGMNVFPRQTRHIAYLAGRQDLGGRLTLSGDARWARRDYETRSSPIATLLTVNRNNPFFESPTGANSHLIAYSFAGQTPNPVQSGEVETLSATIGADLDLGGSWRLSSYLAYGAEEAGFGSSGTLQSTYLREALGALADNPATGYSAARDGFLNPFGAGNVNPQAALDFITGGWTHLWSESRITTANVMLDGDLLELPGGPLKLAVGAALRRENFDRKVDSFTSGIAPVLGALNASERDVAAVYAEARIPLFGAGNSRPGLERLELSLAARFEDYGDVGQTTSPKVGLVWEPMAGARLRANYGRSFRAPALREVNDAATASPSILPRGPNQILTMILYGGNPDLEPETADTWTVGGDFEPASVQGLRISVNAFRTDFENRIGQPALENILTALSDTTLSPFVRIIDPANNAQDRADMQAILDLPTTNLRDLFPATDYGAIVDARYVNTASVQVQGADLTVAYAFAVGPDAFDLTSSLTWLERFDARATPTSPVVSQLDRPNYPVGLRGRTHLSWTRGPLTLGGAVDHVSDYADTSGRRIGSWTTADLQVRYAPETGPFAGTAVALTIQNLFDRDPPFYDAPEGVAYDAANSDVIGRYVSLQLTRSW</sequence>
<dbReference type="Proteomes" id="UP000251186">
    <property type="component" value="Unassembled WGS sequence"/>
</dbReference>
<dbReference type="GO" id="GO:0009279">
    <property type="term" value="C:cell outer membrane"/>
    <property type="evidence" value="ECO:0007669"/>
    <property type="project" value="UniProtKB-SubCell"/>
</dbReference>
<keyword evidence="5 10" id="KW-0812">Transmembrane</keyword>
<proteinExistence type="inferred from homology"/>
<keyword evidence="6" id="KW-0408">Iron</keyword>
<keyword evidence="8 10" id="KW-0472">Membrane</keyword>
<evidence type="ECO:0000256" key="4">
    <source>
        <dbReference type="ARBA" id="ARBA00022496"/>
    </source>
</evidence>
<evidence type="ECO:0000256" key="10">
    <source>
        <dbReference type="PROSITE-ProRule" id="PRU01360"/>
    </source>
</evidence>
<comment type="similarity">
    <text evidence="10 11">Belongs to the TonB-dependent receptor family.</text>
</comment>
<gene>
    <name evidence="14" type="primary">cirA_6</name>
    <name evidence="14" type="ORF">NCTC11166_01510</name>
</gene>
<accession>A0A2X1BBM2</accession>
<keyword evidence="4" id="KW-0406">Ion transport</keyword>
<dbReference type="InterPro" id="IPR000531">
    <property type="entry name" value="Beta-barrel_TonB"/>
</dbReference>
<evidence type="ECO:0000256" key="12">
    <source>
        <dbReference type="SAM" id="SignalP"/>
    </source>
</evidence>
<dbReference type="InterPro" id="IPR012910">
    <property type="entry name" value="Plug_dom"/>
</dbReference>
<dbReference type="GO" id="GO:0006826">
    <property type="term" value="P:iron ion transport"/>
    <property type="evidence" value="ECO:0007669"/>
    <property type="project" value="UniProtKB-KW"/>
</dbReference>
<keyword evidence="7 11" id="KW-0798">TonB box</keyword>
<evidence type="ECO:0000313" key="14">
    <source>
        <dbReference type="EMBL" id="SPU53439.1"/>
    </source>
</evidence>
<dbReference type="InterPro" id="IPR036942">
    <property type="entry name" value="Beta-barrel_TonB_sf"/>
</dbReference>
<dbReference type="RefSeq" id="WP_161638706.1">
    <property type="nucleotide sequence ID" value="NZ_UAQP01000005.1"/>
</dbReference>
<dbReference type="SMART" id="SM00965">
    <property type="entry name" value="STN"/>
    <property type="match status" value="1"/>
</dbReference>
<dbReference type="Pfam" id="PF07715">
    <property type="entry name" value="Plug"/>
    <property type="match status" value="1"/>
</dbReference>
<dbReference type="Gene3D" id="3.55.50.30">
    <property type="match status" value="1"/>
</dbReference>
<evidence type="ECO:0000256" key="1">
    <source>
        <dbReference type="ARBA" id="ARBA00004571"/>
    </source>
</evidence>
<dbReference type="Gene3D" id="2.40.170.20">
    <property type="entry name" value="TonB-dependent receptor, beta-barrel domain"/>
    <property type="match status" value="1"/>
</dbReference>
<evidence type="ECO:0000256" key="9">
    <source>
        <dbReference type="ARBA" id="ARBA00023237"/>
    </source>
</evidence>
<keyword evidence="9 10" id="KW-0998">Cell outer membrane</keyword>
<protein>
    <submittedName>
        <fullName evidence="14">Colicin I receptor</fullName>
    </submittedName>
</protein>
<dbReference type="SUPFAM" id="SSF56935">
    <property type="entry name" value="Porins"/>
    <property type="match status" value="1"/>
</dbReference>
<keyword evidence="4" id="KW-0410">Iron transport</keyword>
<dbReference type="InterPro" id="IPR011662">
    <property type="entry name" value="Secretin/TonB_short_N"/>
</dbReference>
<comment type="subcellular location">
    <subcellularLocation>
        <location evidence="1 10">Cell outer membrane</location>
        <topology evidence="1 10">Multi-pass membrane protein</topology>
    </subcellularLocation>
</comment>
<evidence type="ECO:0000256" key="11">
    <source>
        <dbReference type="RuleBase" id="RU003357"/>
    </source>
</evidence>
<evidence type="ECO:0000256" key="2">
    <source>
        <dbReference type="ARBA" id="ARBA00022448"/>
    </source>
</evidence>
<evidence type="ECO:0000256" key="7">
    <source>
        <dbReference type="ARBA" id="ARBA00023077"/>
    </source>
</evidence>
<dbReference type="PANTHER" id="PTHR47234:SF2">
    <property type="entry name" value="TONB-DEPENDENT RECEPTOR"/>
    <property type="match status" value="1"/>
</dbReference>
<organism evidence="14 15">
    <name type="scientific">Brevundimonas vesicularis</name>
    <name type="common">Pseudomonas vesicularis</name>
    <dbReference type="NCBI Taxonomy" id="41276"/>
    <lineage>
        <taxon>Bacteria</taxon>
        <taxon>Pseudomonadati</taxon>
        <taxon>Pseudomonadota</taxon>
        <taxon>Alphaproteobacteria</taxon>
        <taxon>Caulobacterales</taxon>
        <taxon>Caulobacteraceae</taxon>
        <taxon>Brevundimonas</taxon>
    </lineage>
</organism>
<dbReference type="InterPro" id="IPR037066">
    <property type="entry name" value="Plug_dom_sf"/>
</dbReference>
<feature type="signal peptide" evidence="12">
    <location>
        <begin position="1"/>
        <end position="23"/>
    </location>
</feature>
<dbReference type="EMBL" id="UAQP01000005">
    <property type="protein sequence ID" value="SPU53439.1"/>
    <property type="molecule type" value="Genomic_DNA"/>
</dbReference>
<feature type="chain" id="PRO_5015932908" evidence="12">
    <location>
        <begin position="24"/>
        <end position="985"/>
    </location>
</feature>
<evidence type="ECO:0000259" key="13">
    <source>
        <dbReference type="SMART" id="SM00965"/>
    </source>
</evidence>
<keyword evidence="2 10" id="KW-0813">Transport</keyword>
<evidence type="ECO:0000256" key="6">
    <source>
        <dbReference type="ARBA" id="ARBA00023004"/>
    </source>
</evidence>
<dbReference type="Gene3D" id="2.170.130.10">
    <property type="entry name" value="TonB-dependent receptor, plug domain"/>
    <property type="match status" value="1"/>
</dbReference>
<dbReference type="InterPro" id="IPR039426">
    <property type="entry name" value="TonB-dep_rcpt-like"/>
</dbReference>
<keyword evidence="14" id="KW-0675">Receptor</keyword>
<dbReference type="PROSITE" id="PS52016">
    <property type="entry name" value="TONB_DEPENDENT_REC_3"/>
    <property type="match status" value="1"/>
</dbReference>